<dbReference type="EMBL" id="LT853699">
    <property type="protein sequence ID" value="SMQ53428.1"/>
    <property type="molecule type" value="Genomic_DNA"/>
</dbReference>
<evidence type="ECO:0000256" key="4">
    <source>
        <dbReference type="SAM" id="MobiDB-lite"/>
    </source>
</evidence>
<evidence type="ECO:0000256" key="1">
    <source>
        <dbReference type="ARBA" id="ARBA00022741"/>
    </source>
</evidence>
<feature type="compositionally biased region" description="Low complexity" evidence="4">
    <location>
        <begin position="815"/>
        <end position="827"/>
    </location>
</feature>
<feature type="region of interest" description="Disordered" evidence="4">
    <location>
        <begin position="49"/>
        <end position="85"/>
    </location>
</feature>
<feature type="compositionally biased region" description="Basic and acidic residues" evidence="4">
    <location>
        <begin position="688"/>
        <end position="701"/>
    </location>
</feature>
<dbReference type="GO" id="GO:0005516">
    <property type="term" value="F:calmodulin binding"/>
    <property type="evidence" value="ECO:0007669"/>
    <property type="project" value="TreeGrafter"/>
</dbReference>
<dbReference type="GO" id="GO:0035556">
    <property type="term" value="P:intracellular signal transduction"/>
    <property type="evidence" value="ECO:0007669"/>
    <property type="project" value="TreeGrafter"/>
</dbReference>
<accession>A0A1X7S181</accession>
<gene>
    <name evidence="6" type="ORF">ZT3D7_G8581</name>
</gene>
<dbReference type="InterPro" id="IPR000719">
    <property type="entry name" value="Prot_kinase_dom"/>
</dbReference>
<dbReference type="Gene3D" id="1.10.510.10">
    <property type="entry name" value="Transferase(Phosphotransferase) domain 1"/>
    <property type="match status" value="1"/>
</dbReference>
<feature type="compositionally biased region" description="Low complexity" evidence="4">
    <location>
        <begin position="762"/>
        <end position="773"/>
    </location>
</feature>
<dbReference type="GO" id="GO:0005737">
    <property type="term" value="C:cytoplasm"/>
    <property type="evidence" value="ECO:0007669"/>
    <property type="project" value="TreeGrafter"/>
</dbReference>
<dbReference type="PROSITE" id="PS50011">
    <property type="entry name" value="PROTEIN_KINASE_DOM"/>
    <property type="match status" value="1"/>
</dbReference>
<dbReference type="FunFam" id="1.10.510.10:FF:000995">
    <property type="entry name" value="BcCMK3, calcium/calmodulin-dependent protein kinase"/>
    <property type="match status" value="1"/>
</dbReference>
<dbReference type="InterPro" id="IPR017441">
    <property type="entry name" value="Protein_kinase_ATP_BS"/>
</dbReference>
<feature type="compositionally biased region" description="Basic and acidic residues" evidence="4">
    <location>
        <begin position="555"/>
        <end position="585"/>
    </location>
</feature>
<dbReference type="GO" id="GO:0004683">
    <property type="term" value="F:calcium/calmodulin-dependent protein kinase activity"/>
    <property type="evidence" value="ECO:0007669"/>
    <property type="project" value="TreeGrafter"/>
</dbReference>
<sequence length="827" mass="91740">MSADDRASRSREEVPTILPVHNVRIEVDLPTPTAEHPPSLPIRHLSAPAYQSPLRHHRRAPSRSKGVKETLDARSHYGSSDDDGGAVHRINQYVIKQEIGRGSFGAVHLAVDQYGAEFAVKEFSKSRLRKRAQSNLLRKPAHARRPGQLAAGVGGFNSPLHRQSSSDKATESNNSLSLIKEEIAIMKKLDHHNLVSLIEVLDDPQEDSLYMVLEMCKKGVVMKVSVEERAHPYEQEACRCWFRDMILGIEYLHAQGIIHRDIKPDNCLITHDDVLKIVDFGVSEMFEKESDMHTAKSAGSPAFMPPELCVVRHGAVSGKAADIWSMGVTLYCLRYGRIPFEQTNMLELYESIKADDVDLENEQDKQFEDLMHRLLEKNPDKRITMDELRVHPWVTKGGTDPLLSAEENCANLVEPPTEAEMDDAITGNMSHLMIVMKAVKRFKKLVRRKRPEILESIFGRESRFTRPPDSVHATSKSADAQDRKTIESALAVEGVHKETYAGTAAPTLDGASAESPMSIPTTHSSPHRDDGFDSPSTPRPQTDQQTPLSSPEHPSLMRDKSNTFPLDDRDRAKGQAHDPLEDRLFLHIGSDPDTYHEPNHEHPIISESPSGVDEDIYERAYQEEMRRILEEKASADLVLTRRVEHIERLRRHPNVLASSINHAIDFAGISASRMHARAKNGHVANFVREAKVKARERRAEDSGGNTPSSSERPSPAEGGGSGFSSFVREARDKARERKAEESSSSTTSRPQRSPLPEEDAVSGLDGSSTSSSGQSGGGDPRRFRDMARSSAGDVLKGVAKRLDDRATKLQVRGNSSPQLPTSSSSAS</sequence>
<feature type="binding site" evidence="3">
    <location>
        <position position="121"/>
    </location>
    <ligand>
        <name>ATP</name>
        <dbReference type="ChEBI" id="CHEBI:30616"/>
    </ligand>
</feature>
<evidence type="ECO:0000256" key="3">
    <source>
        <dbReference type="PROSITE-ProRule" id="PRU10141"/>
    </source>
</evidence>
<dbReference type="FunFam" id="3.30.200.20:FF:000447">
    <property type="entry name" value="Calcium/calmodulin dependent protein kinase"/>
    <property type="match status" value="1"/>
</dbReference>
<dbReference type="PROSITE" id="PS00108">
    <property type="entry name" value="PROTEIN_KINASE_ST"/>
    <property type="match status" value="1"/>
</dbReference>
<evidence type="ECO:0000313" key="7">
    <source>
        <dbReference type="Proteomes" id="UP000215127"/>
    </source>
</evidence>
<evidence type="ECO:0000256" key="2">
    <source>
        <dbReference type="ARBA" id="ARBA00022840"/>
    </source>
</evidence>
<reference evidence="6 7" key="1">
    <citation type="submission" date="2016-06" db="EMBL/GenBank/DDBJ databases">
        <authorList>
            <person name="Kjaerup R.B."/>
            <person name="Dalgaard T.S."/>
            <person name="Juul-Madsen H.R."/>
        </authorList>
    </citation>
    <scope>NUCLEOTIDE SEQUENCE [LARGE SCALE GENOMIC DNA]</scope>
</reference>
<dbReference type="GO" id="GO:0005524">
    <property type="term" value="F:ATP binding"/>
    <property type="evidence" value="ECO:0007669"/>
    <property type="project" value="UniProtKB-UniRule"/>
</dbReference>
<dbReference type="SUPFAM" id="SSF56112">
    <property type="entry name" value="Protein kinase-like (PK-like)"/>
    <property type="match status" value="1"/>
</dbReference>
<dbReference type="AlphaFoldDB" id="A0A1X7S181"/>
<dbReference type="Gene3D" id="3.30.200.20">
    <property type="entry name" value="Phosphorylase Kinase, domain 1"/>
    <property type="match status" value="1"/>
</dbReference>
<keyword evidence="2 3" id="KW-0067">ATP-binding</keyword>
<dbReference type="InterPro" id="IPR011009">
    <property type="entry name" value="Kinase-like_dom_sf"/>
</dbReference>
<feature type="compositionally biased region" description="Polar residues" evidence="4">
    <location>
        <begin position="534"/>
        <end position="549"/>
    </location>
</feature>
<feature type="region of interest" description="Disordered" evidence="4">
    <location>
        <begin position="506"/>
        <end position="610"/>
    </location>
</feature>
<dbReference type="STRING" id="1276538.A0A1X7S181"/>
<dbReference type="InterPro" id="IPR008271">
    <property type="entry name" value="Ser/Thr_kinase_AS"/>
</dbReference>
<feature type="compositionally biased region" description="Basic and acidic residues" evidence="4">
    <location>
        <begin position="593"/>
        <end position="604"/>
    </location>
</feature>
<feature type="region of interest" description="Disordered" evidence="4">
    <location>
        <begin position="138"/>
        <end position="173"/>
    </location>
</feature>
<evidence type="ECO:0000259" key="5">
    <source>
        <dbReference type="PROSITE" id="PS50011"/>
    </source>
</evidence>
<keyword evidence="7" id="KW-1185">Reference proteome</keyword>
<organism evidence="6 7">
    <name type="scientific">Zymoseptoria tritici (strain ST99CH_3D7)</name>
    <dbReference type="NCBI Taxonomy" id="1276538"/>
    <lineage>
        <taxon>Eukaryota</taxon>
        <taxon>Fungi</taxon>
        <taxon>Dikarya</taxon>
        <taxon>Ascomycota</taxon>
        <taxon>Pezizomycotina</taxon>
        <taxon>Dothideomycetes</taxon>
        <taxon>Dothideomycetidae</taxon>
        <taxon>Mycosphaerellales</taxon>
        <taxon>Mycosphaerellaceae</taxon>
        <taxon>Zymoseptoria</taxon>
    </lineage>
</organism>
<name>A0A1X7S181_ZYMT9</name>
<proteinExistence type="predicted"/>
<protein>
    <recommendedName>
        <fullName evidence="5">Protein kinase domain-containing protein</fullName>
    </recommendedName>
</protein>
<feature type="region of interest" description="Disordered" evidence="4">
    <location>
        <begin position="688"/>
        <end position="827"/>
    </location>
</feature>
<dbReference type="Pfam" id="PF00069">
    <property type="entry name" value="Pkinase"/>
    <property type="match status" value="1"/>
</dbReference>
<dbReference type="CDD" id="cd14008">
    <property type="entry name" value="STKc_LKB1_CaMKK"/>
    <property type="match status" value="1"/>
</dbReference>
<keyword evidence="1 3" id="KW-0547">Nucleotide-binding</keyword>
<dbReference type="SMART" id="SM00220">
    <property type="entry name" value="S_TKc"/>
    <property type="match status" value="1"/>
</dbReference>
<feature type="compositionally biased region" description="Basic and acidic residues" evidence="4">
    <location>
        <begin position="66"/>
        <end position="75"/>
    </location>
</feature>
<dbReference type="PANTHER" id="PTHR24346">
    <property type="entry name" value="MAP/MICROTUBULE AFFINITY-REGULATING KINASE"/>
    <property type="match status" value="1"/>
</dbReference>
<dbReference type="Proteomes" id="UP000215127">
    <property type="component" value="Chromosome 8"/>
</dbReference>
<feature type="compositionally biased region" description="Polar residues" evidence="4">
    <location>
        <begin position="703"/>
        <end position="712"/>
    </location>
</feature>
<dbReference type="PANTHER" id="PTHR24346:SF77">
    <property type="entry name" value="SERINE THREONINE PROTEIN KINASE"/>
    <property type="match status" value="1"/>
</dbReference>
<feature type="domain" description="Protein kinase" evidence="5">
    <location>
        <begin position="93"/>
        <end position="394"/>
    </location>
</feature>
<feature type="region of interest" description="Disordered" evidence="4">
    <location>
        <begin position="463"/>
        <end position="483"/>
    </location>
</feature>
<feature type="compositionally biased region" description="Basic and acidic residues" evidence="4">
    <location>
        <begin position="728"/>
        <end position="741"/>
    </location>
</feature>
<dbReference type="PROSITE" id="PS00107">
    <property type="entry name" value="PROTEIN_KINASE_ATP"/>
    <property type="match status" value="1"/>
</dbReference>
<evidence type="ECO:0000313" key="6">
    <source>
        <dbReference type="EMBL" id="SMQ53428.1"/>
    </source>
</evidence>